<proteinExistence type="predicted"/>
<evidence type="ECO:0000313" key="3">
    <source>
        <dbReference type="Proteomes" id="UP000316213"/>
    </source>
</evidence>
<accession>A0A5C6AI86</accession>
<reference evidence="2 3" key="1">
    <citation type="submission" date="2019-02" db="EMBL/GenBank/DDBJ databases">
        <title>Deep-cultivation of Planctomycetes and their phenomic and genomic characterization uncovers novel biology.</title>
        <authorList>
            <person name="Wiegand S."/>
            <person name="Jogler M."/>
            <person name="Boedeker C."/>
            <person name="Pinto D."/>
            <person name="Vollmers J."/>
            <person name="Rivas-Marin E."/>
            <person name="Kohn T."/>
            <person name="Peeters S.H."/>
            <person name="Heuer A."/>
            <person name="Rast P."/>
            <person name="Oberbeckmann S."/>
            <person name="Bunk B."/>
            <person name="Jeske O."/>
            <person name="Meyerdierks A."/>
            <person name="Storesund J.E."/>
            <person name="Kallscheuer N."/>
            <person name="Luecker S."/>
            <person name="Lage O.M."/>
            <person name="Pohl T."/>
            <person name="Merkel B.J."/>
            <person name="Hornburger P."/>
            <person name="Mueller R.-W."/>
            <person name="Bruemmer F."/>
            <person name="Labrenz M."/>
            <person name="Spormann A.M."/>
            <person name="Op Den Camp H."/>
            <person name="Overmann J."/>
            <person name="Amann R."/>
            <person name="Jetten M.S.M."/>
            <person name="Mascher T."/>
            <person name="Medema M.H."/>
            <person name="Devos D.P."/>
            <person name="Kaster A.-K."/>
            <person name="Ovreas L."/>
            <person name="Rohde M."/>
            <person name="Galperin M.Y."/>
            <person name="Jogler C."/>
        </authorList>
    </citation>
    <scope>NUCLEOTIDE SEQUENCE [LARGE SCALE GENOMIC DNA]</scope>
    <source>
        <strain evidence="2 3">Pla100</strain>
    </source>
</reference>
<name>A0A5C6AI86_9BACT</name>
<feature type="transmembrane region" description="Helical" evidence="1">
    <location>
        <begin position="100"/>
        <end position="120"/>
    </location>
</feature>
<organism evidence="2 3">
    <name type="scientific">Neorhodopirellula pilleata</name>
    <dbReference type="NCBI Taxonomy" id="2714738"/>
    <lineage>
        <taxon>Bacteria</taxon>
        <taxon>Pseudomonadati</taxon>
        <taxon>Planctomycetota</taxon>
        <taxon>Planctomycetia</taxon>
        <taxon>Pirellulales</taxon>
        <taxon>Pirellulaceae</taxon>
        <taxon>Neorhodopirellula</taxon>
    </lineage>
</organism>
<keyword evidence="1" id="KW-0472">Membrane</keyword>
<comment type="caution">
    <text evidence="2">The sequence shown here is derived from an EMBL/GenBank/DDBJ whole genome shotgun (WGS) entry which is preliminary data.</text>
</comment>
<dbReference type="RefSeq" id="WP_231602901.1">
    <property type="nucleotide sequence ID" value="NZ_SJPM01000003.1"/>
</dbReference>
<dbReference type="Proteomes" id="UP000316213">
    <property type="component" value="Unassembled WGS sequence"/>
</dbReference>
<feature type="transmembrane region" description="Helical" evidence="1">
    <location>
        <begin position="29"/>
        <end position="47"/>
    </location>
</feature>
<dbReference type="AlphaFoldDB" id="A0A5C6AI86"/>
<evidence type="ECO:0000256" key="1">
    <source>
        <dbReference type="SAM" id="Phobius"/>
    </source>
</evidence>
<keyword evidence="3" id="KW-1185">Reference proteome</keyword>
<dbReference type="EMBL" id="SJPM01000003">
    <property type="protein sequence ID" value="TWT98771.1"/>
    <property type="molecule type" value="Genomic_DNA"/>
</dbReference>
<evidence type="ECO:0000313" key="2">
    <source>
        <dbReference type="EMBL" id="TWT98771.1"/>
    </source>
</evidence>
<keyword evidence="1" id="KW-0812">Transmembrane</keyword>
<keyword evidence="1" id="KW-1133">Transmembrane helix</keyword>
<sequence>MSTRVENNSQTLSQEPDAHIVARHFRTGARALLALSLIATIVCLFFLRDAAYLAAIPIPVLYAVLAFTNYLELRSRASNLRSPNQKRITLEELEMDIETVGIVTVVKVIGVLAIGTFIVAASLFDWAVVGAAAAALLSIAILIQTPFLPLYFSEFERDELAKLKHERNHSRG</sequence>
<gene>
    <name evidence="2" type="ORF">Pla100_19370</name>
</gene>
<feature type="transmembrane region" description="Helical" evidence="1">
    <location>
        <begin position="53"/>
        <end position="71"/>
    </location>
</feature>
<feature type="transmembrane region" description="Helical" evidence="1">
    <location>
        <begin position="126"/>
        <end position="152"/>
    </location>
</feature>
<protein>
    <submittedName>
        <fullName evidence="2">Uncharacterized protein</fullName>
    </submittedName>
</protein>